<dbReference type="AlphaFoldDB" id="A0A7H0H4A1"/>
<dbReference type="GO" id="GO:0003723">
    <property type="term" value="F:RNA binding"/>
    <property type="evidence" value="ECO:0007669"/>
    <property type="project" value="UniProtKB-UniRule"/>
</dbReference>
<protein>
    <recommendedName>
        <fullName evidence="5">K Homology domain-containing protein</fullName>
    </recommendedName>
</protein>
<keyword evidence="2" id="KW-0548">Nucleotidyltransferase</keyword>
<dbReference type="PROSITE" id="PS50084">
    <property type="entry name" value="KH_TYPE_1"/>
    <property type="match status" value="1"/>
</dbReference>
<evidence type="ECO:0000313" key="7">
    <source>
        <dbReference type="Proteomes" id="UP000516117"/>
    </source>
</evidence>
<dbReference type="InterPro" id="IPR036612">
    <property type="entry name" value="KH_dom_type_1_sf"/>
</dbReference>
<evidence type="ECO:0000256" key="3">
    <source>
        <dbReference type="ARBA" id="ARBA00022884"/>
    </source>
</evidence>
<keyword evidence="7" id="KW-1185">Reference proteome</keyword>
<dbReference type="InterPro" id="IPR004087">
    <property type="entry name" value="KH_dom"/>
</dbReference>
<evidence type="ECO:0000256" key="1">
    <source>
        <dbReference type="ARBA" id="ARBA00022679"/>
    </source>
</evidence>
<evidence type="ECO:0000259" key="5">
    <source>
        <dbReference type="SMART" id="SM00322"/>
    </source>
</evidence>
<accession>A0A7H0H4A1</accession>
<dbReference type="SMART" id="SM00322">
    <property type="entry name" value="KH"/>
    <property type="match status" value="1"/>
</dbReference>
<sequence>MTIPAQSAGSVIGRHGRTVRKLEEETGARISIDAAGAVKISAGSRDSAIVAQQRVQDIAAQRQCR</sequence>
<proteinExistence type="predicted"/>
<dbReference type="Proteomes" id="UP000516117">
    <property type="component" value="Chromosome"/>
</dbReference>
<keyword evidence="1" id="KW-0808">Transferase</keyword>
<reference evidence="6 7" key="1">
    <citation type="submission" date="2020-08" db="EMBL/GenBank/DDBJ databases">
        <title>Genome sequence of Tessaracoccus defluvii JCM 17540T.</title>
        <authorList>
            <person name="Hyun D.-W."/>
            <person name="Bae J.-W."/>
        </authorList>
    </citation>
    <scope>NUCLEOTIDE SEQUENCE [LARGE SCALE GENOMIC DNA]</scope>
    <source>
        <strain evidence="6 7">JCM 17540</strain>
    </source>
</reference>
<dbReference type="Pfam" id="PF00013">
    <property type="entry name" value="KH_1"/>
    <property type="match status" value="1"/>
</dbReference>
<dbReference type="KEGG" id="tdf:H9L22_14295"/>
<dbReference type="SUPFAM" id="SSF54791">
    <property type="entry name" value="Eukaryotic type KH-domain (KH-domain type I)"/>
    <property type="match status" value="1"/>
</dbReference>
<dbReference type="GO" id="GO:0016779">
    <property type="term" value="F:nucleotidyltransferase activity"/>
    <property type="evidence" value="ECO:0007669"/>
    <property type="project" value="UniProtKB-KW"/>
</dbReference>
<evidence type="ECO:0000313" key="6">
    <source>
        <dbReference type="EMBL" id="QNP55367.1"/>
    </source>
</evidence>
<dbReference type="Gene3D" id="3.30.1370.10">
    <property type="entry name" value="K Homology domain, type 1"/>
    <property type="match status" value="1"/>
</dbReference>
<dbReference type="InterPro" id="IPR004088">
    <property type="entry name" value="KH_dom_type_1"/>
</dbReference>
<gene>
    <name evidence="6" type="ORF">H9L22_14295</name>
</gene>
<dbReference type="CDD" id="cd02393">
    <property type="entry name" value="KH-I_PNPase"/>
    <property type="match status" value="1"/>
</dbReference>
<keyword evidence="3 4" id="KW-0694">RNA-binding</keyword>
<name>A0A7H0H4A1_9ACTN</name>
<dbReference type="FunFam" id="3.30.1370.10:FF:000001">
    <property type="entry name" value="Polyribonucleotide nucleotidyltransferase"/>
    <property type="match status" value="1"/>
</dbReference>
<feature type="domain" description="K Homology" evidence="5">
    <location>
        <begin position="1"/>
        <end position="60"/>
    </location>
</feature>
<dbReference type="EMBL" id="CP060789">
    <property type="protein sequence ID" value="QNP55367.1"/>
    <property type="molecule type" value="Genomic_DNA"/>
</dbReference>
<evidence type="ECO:0000256" key="2">
    <source>
        <dbReference type="ARBA" id="ARBA00022695"/>
    </source>
</evidence>
<organism evidence="6 7">
    <name type="scientific">Tessaracoccus defluvii</name>
    <dbReference type="NCBI Taxonomy" id="1285901"/>
    <lineage>
        <taxon>Bacteria</taxon>
        <taxon>Bacillati</taxon>
        <taxon>Actinomycetota</taxon>
        <taxon>Actinomycetes</taxon>
        <taxon>Propionibacteriales</taxon>
        <taxon>Propionibacteriaceae</taxon>
        <taxon>Tessaracoccus</taxon>
    </lineage>
</organism>
<evidence type="ECO:0000256" key="4">
    <source>
        <dbReference type="PROSITE-ProRule" id="PRU00117"/>
    </source>
</evidence>